<dbReference type="STRING" id="65357.A0A024G742"/>
<feature type="domain" description="Nudix hydrolase" evidence="22">
    <location>
        <begin position="12"/>
        <end position="142"/>
    </location>
</feature>
<dbReference type="GO" id="GO:0042262">
    <property type="term" value="P:DNA protection"/>
    <property type="evidence" value="ECO:0007669"/>
    <property type="project" value="InterPro"/>
</dbReference>
<accession>A0A024G742</accession>
<dbReference type="GO" id="GO:0008828">
    <property type="term" value="F:dATP diphosphatase activity"/>
    <property type="evidence" value="ECO:0007669"/>
    <property type="project" value="UniProtKB-EC"/>
</dbReference>
<evidence type="ECO:0000256" key="15">
    <source>
        <dbReference type="ARBA" id="ARBA00030682"/>
    </source>
</evidence>
<evidence type="ECO:0000256" key="9">
    <source>
        <dbReference type="ARBA" id="ARBA00024486"/>
    </source>
</evidence>
<keyword evidence="6" id="KW-0460">Magnesium</keyword>
<protein>
    <recommendedName>
        <fullName evidence="12">Oxidized purine nucleoside triphosphate hydrolase</fullName>
        <ecNumber evidence="11">3.6.1.56</ecNumber>
    </recommendedName>
    <alternativeName>
        <fullName evidence="16">2-hydroxy-dATP diphosphatase</fullName>
    </alternativeName>
    <alternativeName>
        <fullName evidence="15">7,8-dihydro-8-oxoguanine triphosphatase</fullName>
    </alternativeName>
    <alternativeName>
        <fullName evidence="14">8-oxo-dGTPase</fullName>
    </alternativeName>
    <alternativeName>
        <fullName evidence="17">Methylated purine nucleoside triphosphate hydrolase</fullName>
    </alternativeName>
    <alternativeName>
        <fullName evidence="13">Nucleoside diphosphate-linked moiety X motif 1</fullName>
    </alternativeName>
</protein>
<evidence type="ECO:0000256" key="20">
    <source>
        <dbReference type="ARBA" id="ARBA00049032"/>
    </source>
</evidence>
<evidence type="ECO:0000256" key="21">
    <source>
        <dbReference type="ARBA" id="ARBA00053094"/>
    </source>
</evidence>
<gene>
    <name evidence="23" type="ORF">BN9_029250</name>
</gene>
<evidence type="ECO:0000256" key="17">
    <source>
        <dbReference type="ARBA" id="ARBA00032071"/>
    </source>
</evidence>
<comment type="subunit">
    <text evidence="3">Monomer.</text>
</comment>
<comment type="catalytic activity">
    <reaction evidence="8">
        <text>2-oxo-dATP + H2O = 2-oxo-dAMP + diphosphate + H(+)</text>
        <dbReference type="Rhea" id="RHEA:31583"/>
        <dbReference type="ChEBI" id="CHEBI:15377"/>
        <dbReference type="ChEBI" id="CHEBI:15378"/>
        <dbReference type="ChEBI" id="CHEBI:33019"/>
        <dbReference type="ChEBI" id="CHEBI:63212"/>
        <dbReference type="ChEBI" id="CHEBI:77897"/>
        <dbReference type="EC" id="3.6.1.56"/>
    </reaction>
    <physiologicalReaction direction="left-to-right" evidence="8">
        <dbReference type="Rhea" id="RHEA:31584"/>
    </physiologicalReaction>
</comment>
<evidence type="ECO:0000256" key="8">
    <source>
        <dbReference type="ARBA" id="ARBA00024459"/>
    </source>
</evidence>
<comment type="catalytic activity">
    <reaction evidence="18">
        <text>N(6)-methyl-ATP + H2O = N(6)-methyl-AMP + diphosphate + H(+)</text>
        <dbReference type="Rhea" id="RHEA:67608"/>
        <dbReference type="ChEBI" id="CHEBI:15377"/>
        <dbReference type="ChEBI" id="CHEBI:15378"/>
        <dbReference type="ChEBI" id="CHEBI:33019"/>
        <dbReference type="ChEBI" id="CHEBI:144842"/>
        <dbReference type="ChEBI" id="CHEBI:172873"/>
    </reaction>
    <physiologicalReaction direction="left-to-right" evidence="18">
        <dbReference type="Rhea" id="RHEA:67609"/>
    </physiologicalReaction>
</comment>
<keyword evidence="24" id="KW-1185">Reference proteome</keyword>
<dbReference type="Pfam" id="PF00293">
    <property type="entry name" value="NUDIX"/>
    <property type="match status" value="1"/>
</dbReference>
<comment type="similarity">
    <text evidence="2">Belongs to the Nudix hydrolase family.</text>
</comment>
<evidence type="ECO:0000256" key="5">
    <source>
        <dbReference type="ARBA" id="ARBA00022801"/>
    </source>
</evidence>
<keyword evidence="5" id="KW-0378">Hydrolase</keyword>
<evidence type="ECO:0000313" key="24">
    <source>
        <dbReference type="Proteomes" id="UP000053237"/>
    </source>
</evidence>
<evidence type="ECO:0000256" key="1">
    <source>
        <dbReference type="ARBA" id="ARBA00001946"/>
    </source>
</evidence>
<sequence length="178" mass="20552">MGMLDSKWNHLPHRILTLAFLRRESPSCKEVLLGMKKRGLGRGKWNGFGGKVEPSDASVLAATAREVYEESMIHVDEEDLLPHGTLYFTFEGVPSVMQVHVYVTSKMRGEGVETEEMRPTWFEEKNLPYDEMWPDDRIWLPHVLCGKSVYGHFHFASDEKTILFQKLSIYDRSENCSQ</sequence>
<reference evidence="23 24" key="1">
    <citation type="submission" date="2012-05" db="EMBL/GenBank/DDBJ databases">
        <title>Recombination and specialization in a pathogen metapopulation.</title>
        <authorList>
            <person name="Gardiner A."/>
            <person name="Kemen E."/>
            <person name="Schultz-Larsen T."/>
            <person name="MacLean D."/>
            <person name="Van Oosterhout C."/>
            <person name="Jones J.D.G."/>
        </authorList>
    </citation>
    <scope>NUCLEOTIDE SEQUENCE [LARGE SCALE GENOMIC DNA]</scope>
    <source>
        <strain evidence="23 24">Ac Nc2</strain>
    </source>
</reference>
<dbReference type="PRINTS" id="PR01403">
    <property type="entry name" value="8OXTPHPHTASE"/>
</dbReference>
<evidence type="ECO:0000256" key="14">
    <source>
        <dbReference type="ARBA" id="ARBA00030634"/>
    </source>
</evidence>
<comment type="catalytic activity">
    <reaction evidence="19">
        <text>O(6)-methyl-dGTP + H2O = O(6)-methyl-dGMP + diphosphate + H(+)</text>
        <dbReference type="Rhea" id="RHEA:67600"/>
        <dbReference type="ChEBI" id="CHEBI:15377"/>
        <dbReference type="ChEBI" id="CHEBI:15378"/>
        <dbReference type="ChEBI" id="CHEBI:33019"/>
        <dbReference type="ChEBI" id="CHEBI:169974"/>
        <dbReference type="ChEBI" id="CHEBI:169975"/>
    </reaction>
    <physiologicalReaction direction="left-to-right" evidence="19">
        <dbReference type="Rhea" id="RHEA:67601"/>
    </physiologicalReaction>
</comment>
<evidence type="ECO:0000256" key="16">
    <source>
        <dbReference type="ARBA" id="ARBA00031927"/>
    </source>
</evidence>
<evidence type="ECO:0000256" key="11">
    <source>
        <dbReference type="ARBA" id="ARBA00026103"/>
    </source>
</evidence>
<comment type="function">
    <text evidence="21">Oxidized purine nucleoside triphosphate hydrolase which is a prominent sanitizer of the oxidized nucleotide pool. Catalyzes the hydrolysis of 2-oxo-dATP (2-hydroxy-dATP) into 2-oxo-dAMP. Also has a significant hydrolase activity toward 2-oxo-ATP, 8-oxo-dGTP and 8-oxo-dATP. Through the hydrolysis of oxidized purine nucleoside triphosphates, prevents their incorporation into DNA and the subsequent transversions A:T to C:G and G:C to T:A. Also catalyzes the hydrolysis of methylated purine nucleoside triphosphate preventing their integration into DNA. Through this antimutagenic activity protects cells from oxidative stress.</text>
</comment>
<evidence type="ECO:0000256" key="4">
    <source>
        <dbReference type="ARBA" id="ARBA00022723"/>
    </source>
</evidence>
<evidence type="ECO:0000259" key="22">
    <source>
        <dbReference type="PROSITE" id="PS51462"/>
    </source>
</evidence>
<keyword evidence="4" id="KW-0479">Metal-binding</keyword>
<dbReference type="InterPro" id="IPR000086">
    <property type="entry name" value="NUDIX_hydrolase_dom"/>
</dbReference>
<comment type="catalytic activity">
    <reaction evidence="9">
        <text>8-oxo-dGTP + H2O = 8-oxo-dGMP + diphosphate + H(+)</text>
        <dbReference type="Rhea" id="RHEA:31575"/>
        <dbReference type="ChEBI" id="CHEBI:15377"/>
        <dbReference type="ChEBI" id="CHEBI:15378"/>
        <dbReference type="ChEBI" id="CHEBI:33019"/>
        <dbReference type="ChEBI" id="CHEBI:63224"/>
        <dbReference type="ChEBI" id="CHEBI:77896"/>
    </reaction>
    <physiologicalReaction direction="left-to-right" evidence="9">
        <dbReference type="Rhea" id="RHEA:31576"/>
    </physiologicalReaction>
</comment>
<evidence type="ECO:0000256" key="3">
    <source>
        <dbReference type="ARBA" id="ARBA00011245"/>
    </source>
</evidence>
<dbReference type="InterPro" id="IPR003563">
    <property type="entry name" value="8ODP"/>
</dbReference>
<dbReference type="PANTHER" id="PTHR43758">
    <property type="entry name" value="7,8-DIHYDRO-8-OXOGUANINE TRIPHOSPHATASE"/>
    <property type="match status" value="1"/>
</dbReference>
<dbReference type="EC" id="3.6.1.56" evidence="11"/>
<evidence type="ECO:0000256" key="19">
    <source>
        <dbReference type="ARBA" id="ARBA00048894"/>
    </source>
</evidence>
<dbReference type="EMBL" id="CAIX01000030">
    <property type="protein sequence ID" value="CCI42141.1"/>
    <property type="molecule type" value="Genomic_DNA"/>
</dbReference>
<organism evidence="23 24">
    <name type="scientific">Albugo candida</name>
    <dbReference type="NCBI Taxonomy" id="65357"/>
    <lineage>
        <taxon>Eukaryota</taxon>
        <taxon>Sar</taxon>
        <taxon>Stramenopiles</taxon>
        <taxon>Oomycota</taxon>
        <taxon>Peronosporomycetes</taxon>
        <taxon>Albuginales</taxon>
        <taxon>Albuginaceae</taxon>
        <taxon>Albugo</taxon>
    </lineage>
</organism>
<evidence type="ECO:0000256" key="18">
    <source>
        <dbReference type="ARBA" id="ARBA00048002"/>
    </source>
</evidence>
<dbReference type="GO" id="GO:0008413">
    <property type="term" value="F:8-oxo-7,8-dihydroguanosine triphosphate pyrophosphatase activity"/>
    <property type="evidence" value="ECO:0007669"/>
    <property type="project" value="InterPro"/>
</dbReference>
<dbReference type="CDD" id="cd03427">
    <property type="entry name" value="NUDIX_MTH1_Nudt1"/>
    <property type="match status" value="1"/>
</dbReference>
<comment type="catalytic activity">
    <reaction evidence="7">
        <text>8-oxo-dATP + H2O = 8-oxo-dAMP + diphosphate + H(+)</text>
        <dbReference type="Rhea" id="RHEA:65396"/>
        <dbReference type="ChEBI" id="CHEBI:15377"/>
        <dbReference type="ChEBI" id="CHEBI:15378"/>
        <dbReference type="ChEBI" id="CHEBI:33019"/>
        <dbReference type="ChEBI" id="CHEBI:71361"/>
        <dbReference type="ChEBI" id="CHEBI:172871"/>
    </reaction>
    <physiologicalReaction direction="left-to-right" evidence="7">
        <dbReference type="Rhea" id="RHEA:65397"/>
    </physiologicalReaction>
</comment>
<evidence type="ECO:0000313" key="23">
    <source>
        <dbReference type="EMBL" id="CCI42141.1"/>
    </source>
</evidence>
<proteinExistence type="inferred from homology"/>
<dbReference type="PROSITE" id="PS51462">
    <property type="entry name" value="NUDIX"/>
    <property type="match status" value="1"/>
</dbReference>
<comment type="caution">
    <text evidence="23">The sequence shown here is derived from an EMBL/GenBank/DDBJ whole genome shotgun (WGS) entry which is preliminary data.</text>
</comment>
<comment type="catalytic activity">
    <reaction evidence="20">
        <text>N(6)-methyl-dATP + H2O = N(6)-methyl-dAMP + diphosphate + H(+)</text>
        <dbReference type="Rhea" id="RHEA:67604"/>
        <dbReference type="ChEBI" id="CHEBI:15377"/>
        <dbReference type="ChEBI" id="CHEBI:15378"/>
        <dbReference type="ChEBI" id="CHEBI:33019"/>
        <dbReference type="ChEBI" id="CHEBI:169976"/>
        <dbReference type="ChEBI" id="CHEBI:172872"/>
    </reaction>
    <physiologicalReaction direction="left-to-right" evidence="20">
        <dbReference type="Rhea" id="RHEA:67605"/>
    </physiologicalReaction>
</comment>
<evidence type="ECO:0000256" key="2">
    <source>
        <dbReference type="ARBA" id="ARBA00005582"/>
    </source>
</evidence>
<dbReference type="InterPro" id="IPR015797">
    <property type="entry name" value="NUDIX_hydrolase-like_dom_sf"/>
</dbReference>
<dbReference type="AlphaFoldDB" id="A0A024G742"/>
<evidence type="ECO:0000256" key="12">
    <source>
        <dbReference type="ARBA" id="ARBA00026218"/>
    </source>
</evidence>
<comment type="catalytic activity">
    <reaction evidence="10">
        <text>2-oxo-ATP + H2O = 2-oxo-AMP + diphosphate + H(+)</text>
        <dbReference type="Rhea" id="RHEA:67392"/>
        <dbReference type="ChEBI" id="CHEBI:15377"/>
        <dbReference type="ChEBI" id="CHEBI:15378"/>
        <dbReference type="ChEBI" id="CHEBI:33019"/>
        <dbReference type="ChEBI" id="CHEBI:71395"/>
        <dbReference type="ChEBI" id="CHEBI:172878"/>
    </reaction>
    <physiologicalReaction direction="left-to-right" evidence="10">
        <dbReference type="Rhea" id="RHEA:67393"/>
    </physiologicalReaction>
</comment>
<dbReference type="OrthoDB" id="408303at2759"/>
<dbReference type="GO" id="GO:0005737">
    <property type="term" value="C:cytoplasm"/>
    <property type="evidence" value="ECO:0007669"/>
    <property type="project" value="TreeGrafter"/>
</dbReference>
<dbReference type="Proteomes" id="UP000053237">
    <property type="component" value="Unassembled WGS sequence"/>
</dbReference>
<dbReference type="SUPFAM" id="SSF55811">
    <property type="entry name" value="Nudix"/>
    <property type="match status" value="1"/>
</dbReference>
<dbReference type="GO" id="GO:0046872">
    <property type="term" value="F:metal ion binding"/>
    <property type="evidence" value="ECO:0007669"/>
    <property type="project" value="UniProtKB-KW"/>
</dbReference>
<dbReference type="Gene3D" id="3.90.79.10">
    <property type="entry name" value="Nucleoside Triphosphate Pyrophosphohydrolase"/>
    <property type="match status" value="1"/>
</dbReference>
<comment type="cofactor">
    <cofactor evidence="1">
        <name>Mg(2+)</name>
        <dbReference type="ChEBI" id="CHEBI:18420"/>
    </cofactor>
</comment>
<dbReference type="InParanoid" id="A0A024G742"/>
<dbReference type="PANTHER" id="PTHR43758:SF2">
    <property type="entry name" value="OXIDIZED PURINE NUCLEOSIDE TRIPHOSPHATE HYDROLASE"/>
    <property type="match status" value="1"/>
</dbReference>
<evidence type="ECO:0000256" key="7">
    <source>
        <dbReference type="ARBA" id="ARBA00024448"/>
    </source>
</evidence>
<name>A0A024G742_9STRA</name>
<evidence type="ECO:0000256" key="6">
    <source>
        <dbReference type="ARBA" id="ARBA00022842"/>
    </source>
</evidence>
<evidence type="ECO:0000256" key="10">
    <source>
        <dbReference type="ARBA" id="ARBA00024596"/>
    </source>
</evidence>
<evidence type="ECO:0000256" key="13">
    <source>
        <dbReference type="ARBA" id="ARBA00029673"/>
    </source>
</evidence>